<feature type="compositionally biased region" description="Basic and acidic residues" evidence="1">
    <location>
        <begin position="50"/>
        <end position="62"/>
    </location>
</feature>
<name>A0AA88NEZ0_CHASR</name>
<organism evidence="2 3">
    <name type="scientific">Channa striata</name>
    <name type="common">Snakehead murrel</name>
    <name type="synonym">Ophicephalus striatus</name>
    <dbReference type="NCBI Taxonomy" id="64152"/>
    <lineage>
        <taxon>Eukaryota</taxon>
        <taxon>Metazoa</taxon>
        <taxon>Chordata</taxon>
        <taxon>Craniata</taxon>
        <taxon>Vertebrata</taxon>
        <taxon>Euteleostomi</taxon>
        <taxon>Actinopterygii</taxon>
        <taxon>Neopterygii</taxon>
        <taxon>Teleostei</taxon>
        <taxon>Neoteleostei</taxon>
        <taxon>Acanthomorphata</taxon>
        <taxon>Anabantaria</taxon>
        <taxon>Anabantiformes</taxon>
        <taxon>Channoidei</taxon>
        <taxon>Channidae</taxon>
        <taxon>Channa</taxon>
    </lineage>
</organism>
<evidence type="ECO:0000313" key="3">
    <source>
        <dbReference type="Proteomes" id="UP001187415"/>
    </source>
</evidence>
<reference evidence="2" key="1">
    <citation type="submission" date="2023-07" db="EMBL/GenBank/DDBJ databases">
        <title>Chromosome-level Genome Assembly of Striped Snakehead (Channa striata).</title>
        <authorList>
            <person name="Liu H."/>
        </authorList>
    </citation>
    <scope>NUCLEOTIDE SEQUENCE</scope>
    <source>
        <strain evidence="2">Gz</strain>
        <tissue evidence="2">Muscle</tissue>
    </source>
</reference>
<keyword evidence="3" id="KW-1185">Reference proteome</keyword>
<protein>
    <submittedName>
        <fullName evidence="2">Uncharacterized protein</fullName>
    </submittedName>
</protein>
<sequence length="230" mass="25738">MCVRALRPSVREEFLFEPAADDGAVCVAPCSPARKRRGACSGRRPPAAINHRDGRSTAHEALRPTPASLGGGSYAGLEIHPSPSSCHVPASPQPRGGRNKEEGQGGREGERNLSALLGHITQFSLPAACTYEEPRRNQGPTWQRPSHLLSSDERMTMRAELFSLVHCMDNRVAGLVRMAWWSQKRRKKIDRQNHGEDDLERCWKDCSLAAKRVTEDVAYAFIVLYRERRR</sequence>
<gene>
    <name evidence="2" type="ORF">Q5P01_004806</name>
</gene>
<evidence type="ECO:0000313" key="2">
    <source>
        <dbReference type="EMBL" id="KAK2856071.1"/>
    </source>
</evidence>
<dbReference type="EMBL" id="JAUPFM010000003">
    <property type="protein sequence ID" value="KAK2856071.1"/>
    <property type="molecule type" value="Genomic_DNA"/>
</dbReference>
<accession>A0AA88NEZ0</accession>
<proteinExistence type="predicted"/>
<dbReference type="AlphaFoldDB" id="A0AA88NEZ0"/>
<evidence type="ECO:0000256" key="1">
    <source>
        <dbReference type="SAM" id="MobiDB-lite"/>
    </source>
</evidence>
<comment type="caution">
    <text evidence="2">The sequence shown here is derived from an EMBL/GenBank/DDBJ whole genome shotgun (WGS) entry which is preliminary data.</text>
</comment>
<feature type="compositionally biased region" description="Basic and acidic residues" evidence="1">
    <location>
        <begin position="98"/>
        <end position="108"/>
    </location>
</feature>
<dbReference type="Proteomes" id="UP001187415">
    <property type="component" value="Unassembled WGS sequence"/>
</dbReference>
<feature type="region of interest" description="Disordered" evidence="1">
    <location>
        <begin position="37"/>
        <end position="108"/>
    </location>
</feature>